<protein>
    <submittedName>
        <fullName evidence="8">OR1L8 protein</fullName>
    </submittedName>
</protein>
<dbReference type="PANTHER" id="PTHR26451:SF869">
    <property type="entry name" value="OLFACTORY RECEPTOR 530-RELATED"/>
    <property type="match status" value="1"/>
</dbReference>
<proteinExistence type="predicted"/>
<dbReference type="GO" id="GO:0004984">
    <property type="term" value="F:olfactory receptor activity"/>
    <property type="evidence" value="ECO:0007669"/>
    <property type="project" value="InterPro"/>
</dbReference>
<accession>A0A8X7WVM6</accession>
<evidence type="ECO:0000259" key="7">
    <source>
        <dbReference type="PROSITE" id="PS50262"/>
    </source>
</evidence>
<evidence type="ECO:0000313" key="9">
    <source>
        <dbReference type="Proteomes" id="UP000886611"/>
    </source>
</evidence>
<sequence length="189" mass="20234">MNQTSVSASEFVLHCTIDSEKKSYTIAILIIVYLVTLIGNFLVVLVIAMNPQLQKPMNVGIANLAVIDLVASTNIIPKLIAILSGGAAVSYGPCLLQLLIAYAALKIPSTDGKKKTLNTVTTHLLVVALSNIPILISTMLNGIGVKLTVEASNAMDIVAITVPPMFNPLIYSFRNKEIRSSIQKLFKAA</sequence>
<organism evidence="8 9">
    <name type="scientific">Polypterus senegalus</name>
    <name type="common">Senegal bichir</name>
    <dbReference type="NCBI Taxonomy" id="55291"/>
    <lineage>
        <taxon>Eukaryota</taxon>
        <taxon>Metazoa</taxon>
        <taxon>Chordata</taxon>
        <taxon>Craniata</taxon>
        <taxon>Vertebrata</taxon>
        <taxon>Euteleostomi</taxon>
        <taxon>Actinopterygii</taxon>
        <taxon>Polypteriformes</taxon>
        <taxon>Polypteridae</taxon>
        <taxon>Polypterus</taxon>
    </lineage>
</organism>
<evidence type="ECO:0000256" key="5">
    <source>
        <dbReference type="ARBA" id="ARBA00023224"/>
    </source>
</evidence>
<dbReference type="InterPro" id="IPR017452">
    <property type="entry name" value="GPCR_Rhodpsn_7TM"/>
</dbReference>
<dbReference type="AlphaFoldDB" id="A0A8X7WVM6"/>
<name>A0A8X7WVM6_POLSE</name>
<keyword evidence="4 6" id="KW-0472">Membrane</keyword>
<dbReference type="InterPro" id="IPR000276">
    <property type="entry name" value="GPCR_Rhodpsn"/>
</dbReference>
<evidence type="ECO:0000256" key="2">
    <source>
        <dbReference type="ARBA" id="ARBA00022692"/>
    </source>
</evidence>
<dbReference type="SUPFAM" id="SSF81321">
    <property type="entry name" value="Family A G protein-coupled receptor-like"/>
    <property type="match status" value="2"/>
</dbReference>
<evidence type="ECO:0000256" key="4">
    <source>
        <dbReference type="ARBA" id="ARBA00023136"/>
    </source>
</evidence>
<reference evidence="8 9" key="1">
    <citation type="journal article" date="2021" name="Cell">
        <title>Tracing the genetic footprints of vertebrate landing in non-teleost ray-finned fishes.</title>
        <authorList>
            <person name="Bi X."/>
            <person name="Wang K."/>
            <person name="Yang L."/>
            <person name="Pan H."/>
            <person name="Jiang H."/>
            <person name="Wei Q."/>
            <person name="Fang M."/>
            <person name="Yu H."/>
            <person name="Zhu C."/>
            <person name="Cai Y."/>
            <person name="He Y."/>
            <person name="Gan X."/>
            <person name="Zeng H."/>
            <person name="Yu D."/>
            <person name="Zhu Y."/>
            <person name="Jiang H."/>
            <person name="Qiu Q."/>
            <person name="Yang H."/>
            <person name="Zhang Y.E."/>
            <person name="Wang W."/>
            <person name="Zhu M."/>
            <person name="He S."/>
            <person name="Zhang G."/>
        </authorList>
    </citation>
    <scope>NUCLEOTIDE SEQUENCE [LARGE SCALE GENOMIC DNA]</scope>
    <source>
        <strain evidence="8">Bchr_013</strain>
    </source>
</reference>
<dbReference type="PROSITE" id="PS50262">
    <property type="entry name" value="G_PROTEIN_RECEP_F1_2"/>
    <property type="match status" value="1"/>
</dbReference>
<dbReference type="Gene3D" id="1.20.1070.10">
    <property type="entry name" value="Rhodopsin 7-helix transmembrane proteins"/>
    <property type="match status" value="2"/>
</dbReference>
<dbReference type="GO" id="GO:0005549">
    <property type="term" value="F:odorant binding"/>
    <property type="evidence" value="ECO:0007669"/>
    <property type="project" value="TreeGrafter"/>
</dbReference>
<comment type="caution">
    <text evidence="8">The sequence shown here is derived from an EMBL/GenBank/DDBJ whole genome shotgun (WGS) entry which is preliminary data.</text>
</comment>
<keyword evidence="2 6" id="KW-0812">Transmembrane</keyword>
<dbReference type="InterPro" id="IPR052921">
    <property type="entry name" value="GPCR1_Superfamily_Member"/>
</dbReference>
<keyword evidence="3 6" id="KW-1133">Transmembrane helix</keyword>
<feature type="non-terminal residue" evidence="8">
    <location>
        <position position="189"/>
    </location>
</feature>
<dbReference type="PANTHER" id="PTHR26451">
    <property type="entry name" value="G_PROTEIN_RECEP_F1_2 DOMAIN-CONTAINING PROTEIN"/>
    <property type="match status" value="1"/>
</dbReference>
<evidence type="ECO:0000313" key="8">
    <source>
        <dbReference type="EMBL" id="KAG2456645.1"/>
    </source>
</evidence>
<dbReference type="InterPro" id="IPR000725">
    <property type="entry name" value="Olfact_rcpt"/>
</dbReference>
<evidence type="ECO:0000256" key="6">
    <source>
        <dbReference type="SAM" id="Phobius"/>
    </source>
</evidence>
<dbReference type="Pfam" id="PF13853">
    <property type="entry name" value="7tm_4"/>
    <property type="match status" value="1"/>
</dbReference>
<dbReference type="GO" id="GO:0004930">
    <property type="term" value="F:G protein-coupled receptor activity"/>
    <property type="evidence" value="ECO:0007669"/>
    <property type="project" value="InterPro"/>
</dbReference>
<feature type="transmembrane region" description="Helical" evidence="6">
    <location>
        <begin position="26"/>
        <end position="47"/>
    </location>
</feature>
<dbReference type="Proteomes" id="UP000886611">
    <property type="component" value="Unassembled WGS sequence"/>
</dbReference>
<feature type="transmembrane region" description="Helical" evidence="6">
    <location>
        <begin position="117"/>
        <end position="137"/>
    </location>
</feature>
<keyword evidence="9" id="KW-1185">Reference proteome</keyword>
<dbReference type="EMBL" id="JAATIS010008602">
    <property type="protein sequence ID" value="KAG2456645.1"/>
    <property type="molecule type" value="Genomic_DNA"/>
</dbReference>
<feature type="non-terminal residue" evidence="8">
    <location>
        <position position="1"/>
    </location>
</feature>
<feature type="transmembrane region" description="Helical" evidence="6">
    <location>
        <begin position="157"/>
        <end position="174"/>
    </location>
</feature>
<dbReference type="GO" id="GO:0016020">
    <property type="term" value="C:membrane"/>
    <property type="evidence" value="ECO:0007669"/>
    <property type="project" value="UniProtKB-SubCell"/>
</dbReference>
<feature type="transmembrane region" description="Helical" evidence="6">
    <location>
        <begin position="82"/>
        <end position="105"/>
    </location>
</feature>
<gene>
    <name evidence="8" type="primary">Or1l8_1</name>
    <name evidence="8" type="ORF">GTO96_0012635</name>
</gene>
<comment type="subcellular location">
    <subcellularLocation>
        <location evidence="1">Membrane</location>
        <topology evidence="1">Multi-pass membrane protein</topology>
    </subcellularLocation>
</comment>
<dbReference type="PRINTS" id="PR00237">
    <property type="entry name" value="GPCRRHODOPSN"/>
</dbReference>
<keyword evidence="5" id="KW-0807">Transducer</keyword>
<evidence type="ECO:0000256" key="3">
    <source>
        <dbReference type="ARBA" id="ARBA00022989"/>
    </source>
</evidence>
<feature type="domain" description="G-protein coupled receptors family 1 profile" evidence="7">
    <location>
        <begin position="39"/>
        <end position="80"/>
    </location>
</feature>
<evidence type="ECO:0000256" key="1">
    <source>
        <dbReference type="ARBA" id="ARBA00004141"/>
    </source>
</evidence>